<evidence type="ECO:0000313" key="1">
    <source>
        <dbReference type="EnsemblPlants" id="PGSC0003DMT400086125"/>
    </source>
</evidence>
<protein>
    <recommendedName>
        <fullName evidence="3">Integrase core domain containing protein</fullName>
    </recommendedName>
</protein>
<dbReference type="PaxDb" id="4113-PGSC0003DMT400086125"/>
<dbReference type="AlphaFoldDB" id="M1DB15"/>
<sequence length="137" mass="15849">MARTITEERRVLTGNLHTVPIIEELFRRHKYEWMARALGNYSEDITWEFYASYAAMVRNAIPKRAKPLAQPPLQSTLVRNIPVDIYEATICRFIYGPAHTLPINIADATTRYSLFRVGYFRGMPSRGRHFLGGWSDT</sequence>
<proteinExistence type="predicted"/>
<evidence type="ECO:0008006" key="3">
    <source>
        <dbReference type="Google" id="ProtNLM"/>
    </source>
</evidence>
<dbReference type="InParanoid" id="M1DB15"/>
<accession>M1DB15</accession>
<organism evidence="1 2">
    <name type="scientific">Solanum tuberosum</name>
    <name type="common">Potato</name>
    <dbReference type="NCBI Taxonomy" id="4113"/>
    <lineage>
        <taxon>Eukaryota</taxon>
        <taxon>Viridiplantae</taxon>
        <taxon>Streptophyta</taxon>
        <taxon>Embryophyta</taxon>
        <taxon>Tracheophyta</taxon>
        <taxon>Spermatophyta</taxon>
        <taxon>Magnoliopsida</taxon>
        <taxon>eudicotyledons</taxon>
        <taxon>Gunneridae</taxon>
        <taxon>Pentapetalae</taxon>
        <taxon>asterids</taxon>
        <taxon>lamiids</taxon>
        <taxon>Solanales</taxon>
        <taxon>Solanaceae</taxon>
        <taxon>Solanoideae</taxon>
        <taxon>Solaneae</taxon>
        <taxon>Solanum</taxon>
    </lineage>
</organism>
<reference evidence="1" key="2">
    <citation type="submission" date="2015-06" db="UniProtKB">
        <authorList>
            <consortium name="EnsemblPlants"/>
        </authorList>
    </citation>
    <scope>IDENTIFICATION</scope>
    <source>
        <strain evidence="1">DM1-3 516 R44</strain>
    </source>
</reference>
<evidence type="ECO:0000313" key="2">
    <source>
        <dbReference type="Proteomes" id="UP000011115"/>
    </source>
</evidence>
<dbReference type="Gramene" id="PGSC0003DMT400086125">
    <property type="protein sequence ID" value="PGSC0003DMT400086125"/>
    <property type="gene ID" value="PGSC0003DMG400035696"/>
</dbReference>
<keyword evidence="2" id="KW-1185">Reference proteome</keyword>
<reference evidence="2" key="1">
    <citation type="journal article" date="2011" name="Nature">
        <title>Genome sequence and analysis of the tuber crop potato.</title>
        <authorList>
            <consortium name="The Potato Genome Sequencing Consortium"/>
        </authorList>
    </citation>
    <scope>NUCLEOTIDE SEQUENCE [LARGE SCALE GENOMIC DNA]</scope>
    <source>
        <strain evidence="2">cv. DM1-3 516 R44</strain>
    </source>
</reference>
<dbReference type="HOGENOM" id="CLU_122599_0_0_1"/>
<dbReference type="EnsemblPlants" id="PGSC0003DMT400086125">
    <property type="protein sequence ID" value="PGSC0003DMT400086125"/>
    <property type="gene ID" value="PGSC0003DMG400035696"/>
</dbReference>
<name>M1DB15_SOLTU</name>
<dbReference type="Proteomes" id="UP000011115">
    <property type="component" value="Unassembled WGS sequence"/>
</dbReference>